<sequence>MTLGSKTAFINGHAKQLIVALKITNNSIYVPLRFIGEALGRNVSWDYMSSSVNIGRVRV</sequence>
<accession>A0ABS5CMR8</accession>
<evidence type="ECO:0000259" key="1">
    <source>
        <dbReference type="Pfam" id="PF07833"/>
    </source>
</evidence>
<name>A0ABS5CMR8_9BACL</name>
<organism evidence="2 3">
    <name type="scientific">Paenibacillus lignilyticus</name>
    <dbReference type="NCBI Taxonomy" id="1172615"/>
    <lineage>
        <taxon>Bacteria</taxon>
        <taxon>Bacillati</taxon>
        <taxon>Bacillota</taxon>
        <taxon>Bacilli</taxon>
        <taxon>Bacillales</taxon>
        <taxon>Paenibacillaceae</taxon>
        <taxon>Paenibacillus</taxon>
    </lineage>
</organism>
<dbReference type="RefSeq" id="WP_210664288.1">
    <property type="nucleotide sequence ID" value="NZ_JAGKSP010000032.1"/>
</dbReference>
<keyword evidence="3" id="KW-1185">Reference proteome</keyword>
<dbReference type="InterPro" id="IPR036582">
    <property type="entry name" value="Mao_N_sf"/>
</dbReference>
<comment type="caution">
    <text evidence="2">The sequence shown here is derived from an EMBL/GenBank/DDBJ whole genome shotgun (WGS) entry which is preliminary data.</text>
</comment>
<dbReference type="Proteomes" id="UP000673394">
    <property type="component" value="Unassembled WGS sequence"/>
</dbReference>
<dbReference type="Pfam" id="PF07833">
    <property type="entry name" value="Cu_amine_oxidN1"/>
    <property type="match status" value="1"/>
</dbReference>
<gene>
    <name evidence="2" type="ORF">I8J30_31305</name>
</gene>
<dbReference type="EMBL" id="JAGKSP010000032">
    <property type="protein sequence ID" value="MBP3967167.1"/>
    <property type="molecule type" value="Genomic_DNA"/>
</dbReference>
<feature type="domain" description="Copper amine oxidase-like N-terminal" evidence="1">
    <location>
        <begin position="1"/>
        <end position="53"/>
    </location>
</feature>
<protein>
    <submittedName>
        <fullName evidence="2">Copper amine oxidase N-terminal domain-containing protein</fullName>
    </submittedName>
</protein>
<dbReference type="Gene3D" id="3.30.457.10">
    <property type="entry name" value="Copper amine oxidase-like, N-terminal domain"/>
    <property type="match status" value="1"/>
</dbReference>
<reference evidence="2 3" key="1">
    <citation type="submission" date="2021-04" db="EMBL/GenBank/DDBJ databases">
        <title>Paenibacillus sp. DLE-14 whole genome sequence.</title>
        <authorList>
            <person name="Ham Y.J."/>
        </authorList>
    </citation>
    <scope>NUCLEOTIDE SEQUENCE [LARGE SCALE GENOMIC DNA]</scope>
    <source>
        <strain evidence="2 3">DLE-14</strain>
    </source>
</reference>
<evidence type="ECO:0000313" key="3">
    <source>
        <dbReference type="Proteomes" id="UP000673394"/>
    </source>
</evidence>
<evidence type="ECO:0000313" key="2">
    <source>
        <dbReference type="EMBL" id="MBP3967167.1"/>
    </source>
</evidence>
<dbReference type="InterPro" id="IPR012854">
    <property type="entry name" value="Cu_amine_oxidase-like_N"/>
</dbReference>
<proteinExistence type="predicted"/>
<dbReference type="SUPFAM" id="SSF55383">
    <property type="entry name" value="Copper amine oxidase, domain N"/>
    <property type="match status" value="1"/>
</dbReference>